<evidence type="ECO:0000313" key="2">
    <source>
        <dbReference type="EMBL" id="MFC6791859.1"/>
    </source>
</evidence>
<organism evidence="2 3">
    <name type="scientific">Methylobacterium komagatae</name>
    <dbReference type="NCBI Taxonomy" id="374425"/>
    <lineage>
        <taxon>Bacteria</taxon>
        <taxon>Pseudomonadati</taxon>
        <taxon>Pseudomonadota</taxon>
        <taxon>Alphaproteobacteria</taxon>
        <taxon>Hyphomicrobiales</taxon>
        <taxon>Methylobacteriaceae</taxon>
        <taxon>Methylobacterium</taxon>
    </lineage>
</organism>
<protein>
    <submittedName>
        <fullName evidence="2">Uncharacterized protein</fullName>
    </submittedName>
</protein>
<feature type="region of interest" description="Disordered" evidence="1">
    <location>
        <begin position="38"/>
        <end position="84"/>
    </location>
</feature>
<comment type="caution">
    <text evidence="2">The sequence shown here is derived from an EMBL/GenBank/DDBJ whole genome shotgun (WGS) entry which is preliminary data.</text>
</comment>
<evidence type="ECO:0000256" key="1">
    <source>
        <dbReference type="SAM" id="MobiDB-lite"/>
    </source>
</evidence>
<dbReference type="EMBL" id="JBHSWN010000001">
    <property type="protein sequence ID" value="MFC6791859.1"/>
    <property type="molecule type" value="Genomic_DNA"/>
</dbReference>
<gene>
    <name evidence="2" type="ORF">ACFQE0_21015</name>
</gene>
<sequence>MVGDILSRHVVPKVEPVTRMDVIGREDRLHLISACPKKPTMSTVPADPKPDRHGFFARQETGGSHLGRFRSESSHGVGNSSKHA</sequence>
<feature type="compositionally biased region" description="Polar residues" evidence="1">
    <location>
        <begin position="74"/>
        <end position="84"/>
    </location>
</feature>
<dbReference type="Proteomes" id="UP001596292">
    <property type="component" value="Unassembled WGS sequence"/>
</dbReference>
<name>A0ABW2BN20_9HYPH</name>
<reference evidence="3" key="1">
    <citation type="journal article" date="2019" name="Int. J. Syst. Evol. Microbiol.">
        <title>The Global Catalogue of Microorganisms (GCM) 10K type strain sequencing project: providing services to taxonomists for standard genome sequencing and annotation.</title>
        <authorList>
            <consortium name="The Broad Institute Genomics Platform"/>
            <consortium name="The Broad Institute Genome Sequencing Center for Infectious Disease"/>
            <person name="Wu L."/>
            <person name="Ma J."/>
        </authorList>
    </citation>
    <scope>NUCLEOTIDE SEQUENCE [LARGE SCALE GENOMIC DNA]</scope>
    <source>
        <strain evidence="3">CCUG 48316</strain>
    </source>
</reference>
<proteinExistence type="predicted"/>
<keyword evidence="3" id="KW-1185">Reference proteome</keyword>
<dbReference type="RefSeq" id="WP_378975763.1">
    <property type="nucleotide sequence ID" value="NZ_JBHSWN010000001.1"/>
</dbReference>
<evidence type="ECO:0000313" key="3">
    <source>
        <dbReference type="Proteomes" id="UP001596292"/>
    </source>
</evidence>
<accession>A0ABW2BN20</accession>